<protein>
    <submittedName>
        <fullName evidence="2">Uncharacterized protein</fullName>
    </submittedName>
</protein>
<name>A0A9J6AUA9_SOLCO</name>
<comment type="caution">
    <text evidence="2">The sequence shown here is derived from an EMBL/GenBank/DDBJ whole genome shotgun (WGS) entry which is preliminary data.</text>
</comment>
<evidence type="ECO:0000313" key="3">
    <source>
        <dbReference type="Proteomes" id="UP000824120"/>
    </source>
</evidence>
<evidence type="ECO:0000256" key="1">
    <source>
        <dbReference type="SAM" id="MobiDB-lite"/>
    </source>
</evidence>
<gene>
    <name evidence="2" type="ORF">H5410_013147</name>
</gene>
<proteinExistence type="predicted"/>
<dbReference type="AlphaFoldDB" id="A0A9J6AUA9"/>
<organism evidence="2 3">
    <name type="scientific">Solanum commersonii</name>
    <name type="common">Commerson's wild potato</name>
    <name type="synonym">Commerson's nightshade</name>
    <dbReference type="NCBI Taxonomy" id="4109"/>
    <lineage>
        <taxon>Eukaryota</taxon>
        <taxon>Viridiplantae</taxon>
        <taxon>Streptophyta</taxon>
        <taxon>Embryophyta</taxon>
        <taxon>Tracheophyta</taxon>
        <taxon>Spermatophyta</taxon>
        <taxon>Magnoliopsida</taxon>
        <taxon>eudicotyledons</taxon>
        <taxon>Gunneridae</taxon>
        <taxon>Pentapetalae</taxon>
        <taxon>asterids</taxon>
        <taxon>lamiids</taxon>
        <taxon>Solanales</taxon>
        <taxon>Solanaceae</taxon>
        <taxon>Solanoideae</taxon>
        <taxon>Solaneae</taxon>
        <taxon>Solanum</taxon>
    </lineage>
</organism>
<reference evidence="2 3" key="1">
    <citation type="submission" date="2020-09" db="EMBL/GenBank/DDBJ databases">
        <title>De no assembly of potato wild relative species, Solanum commersonii.</title>
        <authorList>
            <person name="Cho K."/>
        </authorList>
    </citation>
    <scope>NUCLEOTIDE SEQUENCE [LARGE SCALE GENOMIC DNA]</scope>
    <source>
        <strain evidence="2">LZ3.2</strain>
        <tissue evidence="2">Leaf</tissue>
    </source>
</reference>
<sequence>MVVKSPLMGGLRRCKKKDRTDTTVSGTDRHPFFLLGLTQNFGVNAGSIAKSRKIEEENIFKSGNPRKRTTQWHCNKLSIMLRQAASK</sequence>
<feature type="region of interest" description="Disordered" evidence="1">
    <location>
        <begin position="1"/>
        <end position="25"/>
    </location>
</feature>
<evidence type="ECO:0000313" key="2">
    <source>
        <dbReference type="EMBL" id="KAG5627929.1"/>
    </source>
</evidence>
<dbReference type="Proteomes" id="UP000824120">
    <property type="component" value="Chromosome 2"/>
</dbReference>
<dbReference type="EMBL" id="JACXVP010000002">
    <property type="protein sequence ID" value="KAG5627929.1"/>
    <property type="molecule type" value="Genomic_DNA"/>
</dbReference>
<accession>A0A9J6AUA9</accession>
<keyword evidence="3" id="KW-1185">Reference proteome</keyword>